<sequence length="207" mass="22655">MKIEYLGHSCFLMTTQLGTKLLTDPYTGIGYELPEQEADIVTCSHSHFDHAYLAAVRGTPQVFSAPGKYSCKDFQLEGFASFHDDVKGAKRGKNTIFVYQADGLRVCHMGDIGEVPSHELAEKLGKIDVLMLPVGGTYTIDAAGALETIRRISPQTAVAMHFRCQDCTLDIDTADKLISLSGGLAERVGCEIPMDRQGKILIPARKF</sequence>
<reference evidence="1" key="2">
    <citation type="submission" date="2021-04" db="EMBL/GenBank/DDBJ databases">
        <authorList>
            <person name="Gilroy R."/>
        </authorList>
    </citation>
    <scope>NUCLEOTIDE SEQUENCE</scope>
    <source>
        <strain evidence="1">811</strain>
    </source>
</reference>
<dbReference type="SUPFAM" id="SSF56281">
    <property type="entry name" value="Metallo-hydrolase/oxidoreductase"/>
    <property type="match status" value="1"/>
</dbReference>
<dbReference type="InterPro" id="IPR036866">
    <property type="entry name" value="RibonucZ/Hydroxyglut_hydro"/>
</dbReference>
<gene>
    <name evidence="1" type="ORF">H9741_08230</name>
</gene>
<organism evidence="1 2">
    <name type="scientific">Candidatus Borkfalkia faecipullorum</name>
    <dbReference type="NCBI Taxonomy" id="2838510"/>
    <lineage>
        <taxon>Bacteria</taxon>
        <taxon>Bacillati</taxon>
        <taxon>Bacillota</taxon>
        <taxon>Clostridia</taxon>
        <taxon>Christensenellales</taxon>
        <taxon>Christensenellaceae</taxon>
        <taxon>Candidatus Borkfalkia</taxon>
    </lineage>
</organism>
<dbReference type="Gene3D" id="3.60.15.10">
    <property type="entry name" value="Ribonuclease Z/Hydroxyacylglutathione hydrolase-like"/>
    <property type="match status" value="1"/>
</dbReference>
<dbReference type="Pfam" id="PF13483">
    <property type="entry name" value="Lactamase_B_3"/>
    <property type="match status" value="1"/>
</dbReference>
<protein>
    <submittedName>
        <fullName evidence="1">MBL fold metallo-hydrolase</fullName>
    </submittedName>
</protein>
<evidence type="ECO:0000313" key="1">
    <source>
        <dbReference type="EMBL" id="HIX08442.1"/>
    </source>
</evidence>
<dbReference type="Proteomes" id="UP000824204">
    <property type="component" value="Unassembled WGS sequence"/>
</dbReference>
<evidence type="ECO:0000313" key="2">
    <source>
        <dbReference type="Proteomes" id="UP000824204"/>
    </source>
</evidence>
<proteinExistence type="predicted"/>
<dbReference type="PANTHER" id="PTHR42967:SF1">
    <property type="entry name" value="MBL FOLD METALLO-HYDROLASE"/>
    <property type="match status" value="1"/>
</dbReference>
<comment type="caution">
    <text evidence="1">The sequence shown here is derived from an EMBL/GenBank/DDBJ whole genome shotgun (WGS) entry which is preliminary data.</text>
</comment>
<reference evidence="1" key="1">
    <citation type="journal article" date="2021" name="PeerJ">
        <title>Extensive microbial diversity within the chicken gut microbiome revealed by metagenomics and culture.</title>
        <authorList>
            <person name="Gilroy R."/>
            <person name="Ravi A."/>
            <person name="Getino M."/>
            <person name="Pursley I."/>
            <person name="Horton D.L."/>
            <person name="Alikhan N.F."/>
            <person name="Baker D."/>
            <person name="Gharbi K."/>
            <person name="Hall N."/>
            <person name="Watson M."/>
            <person name="Adriaenssens E.M."/>
            <person name="Foster-Nyarko E."/>
            <person name="Jarju S."/>
            <person name="Secka A."/>
            <person name="Antonio M."/>
            <person name="Oren A."/>
            <person name="Chaudhuri R.R."/>
            <person name="La Ragione R."/>
            <person name="Hildebrand F."/>
            <person name="Pallen M.J."/>
        </authorList>
    </citation>
    <scope>NUCLEOTIDE SEQUENCE</scope>
    <source>
        <strain evidence="1">811</strain>
    </source>
</reference>
<dbReference type="AlphaFoldDB" id="A0A9D2AH09"/>
<name>A0A9D2AH09_9FIRM</name>
<dbReference type="PANTHER" id="PTHR42967">
    <property type="entry name" value="METAL DEPENDENT HYDROLASE"/>
    <property type="match status" value="1"/>
</dbReference>
<dbReference type="EMBL" id="DXFX01000104">
    <property type="protein sequence ID" value="HIX08442.1"/>
    <property type="molecule type" value="Genomic_DNA"/>
</dbReference>
<accession>A0A9D2AH09</accession>